<dbReference type="GO" id="GO:0016787">
    <property type="term" value="F:hydrolase activity"/>
    <property type="evidence" value="ECO:0007669"/>
    <property type="project" value="UniProtKB-KW"/>
</dbReference>
<dbReference type="SUPFAM" id="SSF53474">
    <property type="entry name" value="alpha/beta-Hydrolases"/>
    <property type="match status" value="1"/>
</dbReference>
<dbReference type="InterPro" id="IPR029058">
    <property type="entry name" value="AB_hydrolase_fold"/>
</dbReference>
<dbReference type="AlphaFoldDB" id="A0A328B7R5"/>
<dbReference type="InterPro" id="IPR000639">
    <property type="entry name" value="Epox_hydrolase-like"/>
</dbReference>
<dbReference type="Proteomes" id="UP000248553">
    <property type="component" value="Unassembled WGS sequence"/>
</dbReference>
<comment type="caution">
    <text evidence="3">The sequence shown here is derived from an EMBL/GenBank/DDBJ whole genome shotgun (WGS) entry which is preliminary data.</text>
</comment>
<dbReference type="RefSeq" id="WP_111480132.1">
    <property type="nucleotide sequence ID" value="NZ_QHKM01000009.1"/>
</dbReference>
<reference evidence="4" key="1">
    <citation type="submission" date="2018-05" db="EMBL/GenBank/DDBJ databases">
        <authorList>
            <person name="Nie L."/>
        </authorList>
    </citation>
    <scope>NUCLEOTIDE SEQUENCE [LARGE SCALE GENOMIC DNA]</scope>
    <source>
        <strain evidence="4">NL</strain>
    </source>
</reference>
<protein>
    <submittedName>
        <fullName evidence="3">Alpha/beta hydrolase</fullName>
    </submittedName>
</protein>
<dbReference type="Gene3D" id="3.40.50.1820">
    <property type="entry name" value="alpha/beta hydrolase"/>
    <property type="match status" value="1"/>
</dbReference>
<evidence type="ECO:0000256" key="1">
    <source>
        <dbReference type="ARBA" id="ARBA00022801"/>
    </source>
</evidence>
<dbReference type="PRINTS" id="PR00412">
    <property type="entry name" value="EPOXHYDRLASE"/>
</dbReference>
<feature type="domain" description="AB hydrolase-1" evidence="2">
    <location>
        <begin position="25"/>
        <end position="276"/>
    </location>
</feature>
<accession>A0A328B7R5</accession>
<dbReference type="OrthoDB" id="9773293at2"/>
<keyword evidence="4" id="KW-1185">Reference proteome</keyword>
<dbReference type="InterPro" id="IPR000073">
    <property type="entry name" value="AB_hydrolase_1"/>
</dbReference>
<name>A0A328B7R5_9BACT</name>
<evidence type="ECO:0000259" key="2">
    <source>
        <dbReference type="Pfam" id="PF00561"/>
    </source>
</evidence>
<keyword evidence="1 3" id="KW-0378">Hydrolase</keyword>
<dbReference type="PANTHER" id="PTHR43329">
    <property type="entry name" value="EPOXIDE HYDROLASE"/>
    <property type="match status" value="1"/>
</dbReference>
<dbReference type="Pfam" id="PF00561">
    <property type="entry name" value="Abhydrolase_1"/>
    <property type="match status" value="1"/>
</dbReference>
<evidence type="ECO:0000313" key="4">
    <source>
        <dbReference type="Proteomes" id="UP000248553"/>
    </source>
</evidence>
<organism evidence="3 4">
    <name type="scientific">Hymenobacter edaphi</name>
    <dbReference type="NCBI Taxonomy" id="2211146"/>
    <lineage>
        <taxon>Bacteria</taxon>
        <taxon>Pseudomonadati</taxon>
        <taxon>Bacteroidota</taxon>
        <taxon>Cytophagia</taxon>
        <taxon>Cytophagales</taxon>
        <taxon>Hymenobacteraceae</taxon>
        <taxon>Hymenobacter</taxon>
    </lineage>
</organism>
<dbReference type="EMBL" id="QHKM01000009">
    <property type="protein sequence ID" value="RAK63470.1"/>
    <property type="molecule type" value="Genomic_DNA"/>
</dbReference>
<sequence length="293" mass="32626">MPATHTVDTEVLRIAYERQGPADAPAVLLLHGFPDDLRTWDAVIPGLLAAGYQTIAPAMRGCGGTVFPDPDTMRSGQTTAQAQDAIDLLDHLGIRKAVVVGHDWGARAGYLLAALWPERVERLVVASVGYETGIKSGDQLKPEQIHAYWYQWFFHSERGREALQDNRRAFCRYIWHAWSPTWPFDDATFERTAKSWDNPDWVAVVLHAYCVRWGAAPPDPRYEALEKQLEPQPNISVPTTLLHGELDGASLAASSEGKETFFTGPYERRVLPGIGHYVPREASEAIVQAVVQK</sequence>
<proteinExistence type="predicted"/>
<evidence type="ECO:0000313" key="3">
    <source>
        <dbReference type="EMBL" id="RAK63470.1"/>
    </source>
</evidence>
<gene>
    <name evidence="3" type="ORF">DLM85_20920</name>
</gene>